<evidence type="ECO:0000313" key="2">
    <source>
        <dbReference type="EMBL" id="RKS23146.1"/>
    </source>
</evidence>
<protein>
    <submittedName>
        <fullName evidence="2">Uncharacterized protein DUF1801</fullName>
    </submittedName>
</protein>
<comment type="caution">
    <text evidence="2">The sequence shown here is derived from an EMBL/GenBank/DDBJ whole genome shotgun (WGS) entry which is preliminary data.</text>
</comment>
<accession>A0A495MAY2</accession>
<dbReference type="RefSeq" id="WP_245982529.1">
    <property type="nucleotide sequence ID" value="NZ_RBLC01000002.1"/>
</dbReference>
<organism evidence="2 3">
    <name type="scientific">Flavobacterium endophyticum</name>
    <dbReference type="NCBI Taxonomy" id="1540163"/>
    <lineage>
        <taxon>Bacteria</taxon>
        <taxon>Pseudomonadati</taxon>
        <taxon>Bacteroidota</taxon>
        <taxon>Flavobacteriia</taxon>
        <taxon>Flavobacteriales</taxon>
        <taxon>Flavobacteriaceae</taxon>
        <taxon>Flavobacterium</taxon>
    </lineage>
</organism>
<dbReference type="AlphaFoldDB" id="A0A495MAY2"/>
<evidence type="ECO:0000313" key="3">
    <source>
        <dbReference type="Proteomes" id="UP000277579"/>
    </source>
</evidence>
<dbReference type="SUPFAM" id="SSF159888">
    <property type="entry name" value="YdhG-like"/>
    <property type="match status" value="1"/>
</dbReference>
<dbReference type="InterPro" id="IPR014922">
    <property type="entry name" value="YdhG-like"/>
</dbReference>
<dbReference type="Proteomes" id="UP000277579">
    <property type="component" value="Unassembled WGS sequence"/>
</dbReference>
<sequence>MFKITIGIFLSLQKRAALALDTTETTQIRCTMAEKKSKLAEIKTKPTVASVEDFINTIPEEQKRKDSFVILEMMKEASGEEPVLWGSSLIGFGTKRYKSAATGREVDWLKIGFSPRKANLSLYINVGIAEHAETLKKLGKHKTGVGCLYINKLADVDLDVLKGMIAASLDKK</sequence>
<evidence type="ECO:0000259" key="1">
    <source>
        <dbReference type="Pfam" id="PF08818"/>
    </source>
</evidence>
<dbReference type="Pfam" id="PF08818">
    <property type="entry name" value="DUF1801"/>
    <property type="match status" value="1"/>
</dbReference>
<name>A0A495MAY2_9FLAO</name>
<dbReference type="EMBL" id="RBLC01000002">
    <property type="protein sequence ID" value="RKS23146.1"/>
    <property type="molecule type" value="Genomic_DNA"/>
</dbReference>
<reference evidence="2 3" key="1">
    <citation type="submission" date="2018-10" db="EMBL/GenBank/DDBJ databases">
        <title>Genomic Encyclopedia of Archaeal and Bacterial Type Strains, Phase II (KMG-II): from individual species to whole genera.</title>
        <authorList>
            <person name="Goeker M."/>
        </authorList>
    </citation>
    <scope>NUCLEOTIDE SEQUENCE [LARGE SCALE GENOMIC DNA]</scope>
    <source>
        <strain evidence="2 3">DSM 29537</strain>
    </source>
</reference>
<feature type="domain" description="YdhG-like" evidence="1">
    <location>
        <begin position="85"/>
        <end position="168"/>
    </location>
</feature>
<gene>
    <name evidence="2" type="ORF">CLV94_2050</name>
</gene>
<keyword evidence="3" id="KW-1185">Reference proteome</keyword>
<proteinExistence type="predicted"/>